<dbReference type="Proteomes" id="UP000324222">
    <property type="component" value="Unassembled WGS sequence"/>
</dbReference>
<proteinExistence type="predicted"/>
<reference evidence="1 2" key="1">
    <citation type="submission" date="2019-05" db="EMBL/GenBank/DDBJ databases">
        <title>Another draft genome of Portunus trituberculatus and its Hox gene families provides insights of decapod evolution.</title>
        <authorList>
            <person name="Jeong J.-H."/>
            <person name="Song I."/>
            <person name="Kim S."/>
            <person name="Choi T."/>
            <person name="Kim D."/>
            <person name="Ryu S."/>
            <person name="Kim W."/>
        </authorList>
    </citation>
    <scope>NUCLEOTIDE SEQUENCE [LARGE SCALE GENOMIC DNA]</scope>
    <source>
        <tissue evidence="1">Muscle</tissue>
    </source>
</reference>
<dbReference type="EMBL" id="VSRR010009454">
    <property type="protein sequence ID" value="MPC50360.1"/>
    <property type="molecule type" value="Genomic_DNA"/>
</dbReference>
<organism evidence="1 2">
    <name type="scientific">Portunus trituberculatus</name>
    <name type="common">Swimming crab</name>
    <name type="synonym">Neptunus trituberculatus</name>
    <dbReference type="NCBI Taxonomy" id="210409"/>
    <lineage>
        <taxon>Eukaryota</taxon>
        <taxon>Metazoa</taxon>
        <taxon>Ecdysozoa</taxon>
        <taxon>Arthropoda</taxon>
        <taxon>Crustacea</taxon>
        <taxon>Multicrustacea</taxon>
        <taxon>Malacostraca</taxon>
        <taxon>Eumalacostraca</taxon>
        <taxon>Eucarida</taxon>
        <taxon>Decapoda</taxon>
        <taxon>Pleocyemata</taxon>
        <taxon>Brachyura</taxon>
        <taxon>Eubrachyura</taxon>
        <taxon>Portunoidea</taxon>
        <taxon>Portunidae</taxon>
        <taxon>Portuninae</taxon>
        <taxon>Portunus</taxon>
    </lineage>
</organism>
<comment type="caution">
    <text evidence="1">The sequence shown here is derived from an EMBL/GenBank/DDBJ whole genome shotgun (WGS) entry which is preliminary data.</text>
</comment>
<keyword evidence="2" id="KW-1185">Reference proteome</keyword>
<dbReference type="AlphaFoldDB" id="A0A5B7FRF3"/>
<evidence type="ECO:0000313" key="1">
    <source>
        <dbReference type="EMBL" id="MPC50360.1"/>
    </source>
</evidence>
<name>A0A5B7FRF3_PORTR</name>
<accession>A0A5B7FRF3</accession>
<protein>
    <submittedName>
        <fullName evidence="1">Uncharacterized protein</fullName>
    </submittedName>
</protein>
<gene>
    <name evidence="1" type="ORF">E2C01_044188</name>
</gene>
<sequence length="78" mass="8196">MGWSPLQNSSLCVGGRARGAALCRGACAGRASPPQSLRLHCESASTVAIFCDFPEPFNCGSVLCRTEDITGGVVPEYY</sequence>
<evidence type="ECO:0000313" key="2">
    <source>
        <dbReference type="Proteomes" id="UP000324222"/>
    </source>
</evidence>